<evidence type="ECO:0000313" key="2">
    <source>
        <dbReference type="Proteomes" id="UP001519460"/>
    </source>
</evidence>
<gene>
    <name evidence="1" type="ORF">BaRGS_00001318</name>
</gene>
<accession>A0ABD0M6J6</accession>
<name>A0ABD0M6J6_9CAEN</name>
<reference evidence="1 2" key="1">
    <citation type="journal article" date="2023" name="Sci. Data">
        <title>Genome assembly of the Korean intertidal mud-creeper Batillaria attramentaria.</title>
        <authorList>
            <person name="Patra A.K."/>
            <person name="Ho P.T."/>
            <person name="Jun S."/>
            <person name="Lee S.J."/>
            <person name="Kim Y."/>
            <person name="Won Y.J."/>
        </authorList>
    </citation>
    <scope>NUCLEOTIDE SEQUENCE [LARGE SCALE GENOMIC DNA]</scope>
    <source>
        <strain evidence="1">Wonlab-2016</strain>
    </source>
</reference>
<protein>
    <submittedName>
        <fullName evidence="1">Uncharacterized protein</fullName>
    </submittedName>
</protein>
<proteinExistence type="predicted"/>
<dbReference type="EMBL" id="JACVVK020000004">
    <property type="protein sequence ID" value="KAK7507383.1"/>
    <property type="molecule type" value="Genomic_DNA"/>
</dbReference>
<dbReference type="AlphaFoldDB" id="A0ABD0M6J6"/>
<sequence length="68" mass="7777">RTTAVIPLPAMSAERILRTRFHANGAQLASRFQKKTQRRMACLLPVVLSRFQPLQRQANNMIVSKTQE</sequence>
<evidence type="ECO:0000313" key="1">
    <source>
        <dbReference type="EMBL" id="KAK7507383.1"/>
    </source>
</evidence>
<comment type="caution">
    <text evidence="1">The sequence shown here is derived from an EMBL/GenBank/DDBJ whole genome shotgun (WGS) entry which is preliminary data.</text>
</comment>
<feature type="non-terminal residue" evidence="1">
    <location>
        <position position="1"/>
    </location>
</feature>
<keyword evidence="2" id="KW-1185">Reference proteome</keyword>
<dbReference type="Proteomes" id="UP001519460">
    <property type="component" value="Unassembled WGS sequence"/>
</dbReference>
<organism evidence="1 2">
    <name type="scientific">Batillaria attramentaria</name>
    <dbReference type="NCBI Taxonomy" id="370345"/>
    <lineage>
        <taxon>Eukaryota</taxon>
        <taxon>Metazoa</taxon>
        <taxon>Spiralia</taxon>
        <taxon>Lophotrochozoa</taxon>
        <taxon>Mollusca</taxon>
        <taxon>Gastropoda</taxon>
        <taxon>Caenogastropoda</taxon>
        <taxon>Sorbeoconcha</taxon>
        <taxon>Cerithioidea</taxon>
        <taxon>Batillariidae</taxon>
        <taxon>Batillaria</taxon>
    </lineage>
</organism>